<evidence type="ECO:0000256" key="1">
    <source>
        <dbReference type="SAM" id="SignalP"/>
    </source>
</evidence>
<accession>A0ABR2C0U8</accession>
<dbReference type="Proteomes" id="UP001472677">
    <property type="component" value="Unassembled WGS sequence"/>
</dbReference>
<feature type="chain" id="PRO_5046184575" evidence="1">
    <location>
        <begin position="22"/>
        <end position="94"/>
    </location>
</feature>
<evidence type="ECO:0000313" key="2">
    <source>
        <dbReference type="EMBL" id="KAK8512988.1"/>
    </source>
</evidence>
<comment type="caution">
    <text evidence="2">The sequence shown here is derived from an EMBL/GenBank/DDBJ whole genome shotgun (WGS) entry which is preliminary data.</text>
</comment>
<gene>
    <name evidence="2" type="ORF">V6N12_030396</name>
</gene>
<evidence type="ECO:0000313" key="3">
    <source>
        <dbReference type="Proteomes" id="UP001472677"/>
    </source>
</evidence>
<feature type="signal peptide" evidence="1">
    <location>
        <begin position="1"/>
        <end position="21"/>
    </location>
</feature>
<keyword evidence="1" id="KW-0732">Signal</keyword>
<proteinExistence type="predicted"/>
<keyword evidence="3" id="KW-1185">Reference proteome</keyword>
<organism evidence="2 3">
    <name type="scientific">Hibiscus sabdariffa</name>
    <name type="common">roselle</name>
    <dbReference type="NCBI Taxonomy" id="183260"/>
    <lineage>
        <taxon>Eukaryota</taxon>
        <taxon>Viridiplantae</taxon>
        <taxon>Streptophyta</taxon>
        <taxon>Embryophyta</taxon>
        <taxon>Tracheophyta</taxon>
        <taxon>Spermatophyta</taxon>
        <taxon>Magnoliopsida</taxon>
        <taxon>eudicotyledons</taxon>
        <taxon>Gunneridae</taxon>
        <taxon>Pentapetalae</taxon>
        <taxon>rosids</taxon>
        <taxon>malvids</taxon>
        <taxon>Malvales</taxon>
        <taxon>Malvaceae</taxon>
        <taxon>Malvoideae</taxon>
        <taxon>Hibiscus</taxon>
    </lineage>
</organism>
<reference evidence="2 3" key="1">
    <citation type="journal article" date="2024" name="G3 (Bethesda)">
        <title>Genome assembly of Hibiscus sabdariffa L. provides insights into metabolisms of medicinal natural products.</title>
        <authorList>
            <person name="Kim T."/>
        </authorList>
    </citation>
    <scope>NUCLEOTIDE SEQUENCE [LARGE SCALE GENOMIC DNA]</scope>
    <source>
        <strain evidence="2">TK-2024</strain>
        <tissue evidence="2">Old leaves</tissue>
    </source>
</reference>
<sequence>MAEISRSGSVRFLLFFASVCPQFIPDGITSTQISVQLQTENIIMKSKYNTMADHILKSKACIRRNMHENTVRLSVQRISEYIRGYGLGSRKNTG</sequence>
<protein>
    <submittedName>
        <fullName evidence="2">Uncharacterized protein</fullName>
    </submittedName>
</protein>
<dbReference type="EMBL" id="JBBPBM010000071">
    <property type="protein sequence ID" value="KAK8512988.1"/>
    <property type="molecule type" value="Genomic_DNA"/>
</dbReference>
<name>A0ABR2C0U8_9ROSI</name>